<feature type="active site" description="Proton donor/acceptor" evidence="3">
    <location>
        <position position="187"/>
    </location>
</feature>
<comment type="caution">
    <text evidence="7">The sequence shown here is derived from an EMBL/GenBank/DDBJ whole genome shotgun (WGS) entry which is preliminary data.</text>
</comment>
<dbReference type="Gene3D" id="1.10.275.10">
    <property type="entry name" value="Fumarase/aspartase (N-terminal domain)"/>
    <property type="match status" value="1"/>
</dbReference>
<proteinExistence type="inferred from homology"/>
<evidence type="ECO:0000259" key="5">
    <source>
        <dbReference type="Pfam" id="PF00206"/>
    </source>
</evidence>
<comment type="pathway">
    <text evidence="3">Carbohydrate metabolism; tricarboxylic acid cycle; (S)-malate from fumarate: step 1/1.</text>
</comment>
<evidence type="ECO:0000313" key="7">
    <source>
        <dbReference type="EMBL" id="MCE4540639.1"/>
    </source>
</evidence>
<dbReference type="PANTHER" id="PTHR11444:SF1">
    <property type="entry name" value="FUMARATE HYDRATASE, MITOCHONDRIAL"/>
    <property type="match status" value="1"/>
</dbReference>
<accession>A0ABS8XIF7</accession>
<name>A0ABS8XIF7_9BURK</name>
<dbReference type="RefSeq" id="WP_233395221.1">
    <property type="nucleotide sequence ID" value="NZ_JAJTWT010000020.1"/>
</dbReference>
<feature type="binding site" evidence="3">
    <location>
        <begin position="138"/>
        <end position="140"/>
    </location>
    <ligand>
        <name>substrate</name>
    </ligand>
</feature>
<dbReference type="Pfam" id="PF10415">
    <property type="entry name" value="FumaraseC_C"/>
    <property type="match status" value="1"/>
</dbReference>
<dbReference type="EC" id="4.2.1.2" evidence="3"/>
<feature type="site" description="Important for catalytic activity" evidence="3">
    <location>
        <position position="330"/>
    </location>
</feature>
<feature type="binding site" evidence="3">
    <location>
        <position position="186"/>
    </location>
    <ligand>
        <name>substrate</name>
    </ligand>
</feature>
<sequence length="461" mass="49019">MDTRIERDTFGPIEVPADRLWGAQTQRSLQNFDISGERQSPELIRALALVKRASAVVNEALGLQDAARTQAIVAAADEVIAGRHADEFPLVVWQTGSGTQTNMNVNEVLANRASELLGGPRGEGRLVHPNDDVNRSQSSNDVFPTAMHVAAAQALAERLMPPLQALRATLAAKAEAFDGIVKIGRTHLQDATPLTLGQEISGWVAQLAQGERHVRAALPHLHELALGGTAVGTGLNAPKGYAEQVAAELARLTGQPFVTAPNKFEAMASCDALVHAHGALKTLAASMTKIANDVRWLASGPRSGIGEIRIPENEPGSSIMPGKVNPTQSEAVTMLAAQVMGNDVAINIGGASGNFELNVFRPMVIHNFLQSVRLLGDGMRSFDAHCAAGIEPNEGRIAELVERSLMLVTALNTHIGYDKAAQIAKKAHREGTSLREAALALGHVTAEQFDAWVVPGRMVGR</sequence>
<feature type="binding site" description="in site B" evidence="3">
    <location>
        <begin position="128"/>
        <end position="131"/>
    </location>
    <ligand>
        <name>substrate</name>
    </ligand>
</feature>
<dbReference type="PRINTS" id="PR00145">
    <property type="entry name" value="ARGSUCLYASE"/>
</dbReference>
<dbReference type="InterPro" id="IPR008948">
    <property type="entry name" value="L-Aspartase-like"/>
</dbReference>
<dbReference type="CDD" id="cd01362">
    <property type="entry name" value="Fumarase_classII"/>
    <property type="match status" value="1"/>
</dbReference>
<comment type="miscellaneous">
    <text evidence="3">There are 2 substrate-binding sites: the catalytic A site, and the non-catalytic B site that may play a role in the transfer of substrate or product between the active site and the solvent. Alternatively, the B site may bind allosteric effectors.</text>
</comment>
<dbReference type="Pfam" id="PF00206">
    <property type="entry name" value="Lyase_1"/>
    <property type="match status" value="1"/>
</dbReference>
<dbReference type="Gene3D" id="1.10.40.30">
    <property type="entry name" value="Fumarase/aspartase (C-terminal domain)"/>
    <property type="match status" value="1"/>
</dbReference>
<comment type="similarity">
    <text evidence="1 3">Belongs to the class-II fumarase/aspartase family. Fumarase subfamily.</text>
</comment>
<comment type="catalytic activity">
    <reaction evidence="3">
        <text>(S)-malate = fumarate + H2O</text>
        <dbReference type="Rhea" id="RHEA:12460"/>
        <dbReference type="ChEBI" id="CHEBI:15377"/>
        <dbReference type="ChEBI" id="CHEBI:15589"/>
        <dbReference type="ChEBI" id="CHEBI:29806"/>
        <dbReference type="EC" id="4.2.1.2"/>
    </reaction>
</comment>
<evidence type="ECO:0000256" key="3">
    <source>
        <dbReference type="HAMAP-Rule" id="MF_00743"/>
    </source>
</evidence>
<comment type="subunit">
    <text evidence="3">Homotetramer.</text>
</comment>
<keyword evidence="3" id="KW-0963">Cytoplasm</keyword>
<dbReference type="InterPro" id="IPR018951">
    <property type="entry name" value="Fumarase_C_C"/>
</dbReference>
<evidence type="ECO:0000259" key="6">
    <source>
        <dbReference type="Pfam" id="PF10415"/>
    </source>
</evidence>
<evidence type="ECO:0000256" key="4">
    <source>
        <dbReference type="SAM" id="MobiDB-lite"/>
    </source>
</evidence>
<feature type="binding site" evidence="3">
    <location>
        <begin position="323"/>
        <end position="325"/>
    </location>
    <ligand>
        <name>substrate</name>
    </ligand>
</feature>
<feature type="binding site" evidence="3">
    <location>
        <begin position="97"/>
        <end position="99"/>
    </location>
    <ligand>
        <name>substrate</name>
    </ligand>
</feature>
<evidence type="ECO:0000256" key="2">
    <source>
        <dbReference type="ARBA" id="ARBA00023239"/>
    </source>
</evidence>
<feature type="compositionally biased region" description="Basic and acidic residues" evidence="4">
    <location>
        <begin position="122"/>
        <end position="134"/>
    </location>
</feature>
<dbReference type="SUPFAM" id="SSF48557">
    <property type="entry name" value="L-aspartase-like"/>
    <property type="match status" value="1"/>
</dbReference>
<dbReference type="HAMAP" id="MF_00743">
    <property type="entry name" value="FumaraseC"/>
    <property type="match status" value="1"/>
</dbReference>
<dbReference type="InterPro" id="IPR000362">
    <property type="entry name" value="Fumarate_lyase_fam"/>
</dbReference>
<dbReference type="PROSITE" id="PS00163">
    <property type="entry name" value="FUMARATE_LYASES"/>
    <property type="match status" value="1"/>
</dbReference>
<dbReference type="NCBIfam" id="TIGR00979">
    <property type="entry name" value="fumC_II"/>
    <property type="match status" value="1"/>
</dbReference>
<dbReference type="NCBIfam" id="NF008909">
    <property type="entry name" value="PRK12273.1"/>
    <property type="match status" value="1"/>
</dbReference>
<organism evidence="7 8">
    <name type="scientific">Pelomonas caseinilytica</name>
    <dbReference type="NCBI Taxonomy" id="2906763"/>
    <lineage>
        <taxon>Bacteria</taxon>
        <taxon>Pseudomonadati</taxon>
        <taxon>Pseudomonadota</taxon>
        <taxon>Betaproteobacteria</taxon>
        <taxon>Burkholderiales</taxon>
        <taxon>Sphaerotilaceae</taxon>
        <taxon>Roseateles</taxon>
    </lineage>
</organism>
<dbReference type="InterPro" id="IPR022761">
    <property type="entry name" value="Fumarate_lyase_N"/>
</dbReference>
<keyword evidence="2 3" id="KW-0456">Lyase</keyword>
<feature type="domain" description="Fumarate lyase N-terminal" evidence="5">
    <location>
        <begin position="11"/>
        <end position="341"/>
    </location>
</feature>
<protein>
    <recommendedName>
        <fullName evidence="3">Fumarate hydratase class II</fullName>
        <shortName evidence="3">Fumarase C</shortName>
        <ecNumber evidence="3">4.2.1.2</ecNumber>
    </recommendedName>
    <alternativeName>
        <fullName evidence="3">Aerobic fumarase</fullName>
    </alternativeName>
    <alternativeName>
        <fullName evidence="3">Iron-independent fumarase</fullName>
    </alternativeName>
</protein>
<dbReference type="GO" id="GO:0004333">
    <property type="term" value="F:fumarate hydratase activity"/>
    <property type="evidence" value="ECO:0007669"/>
    <property type="project" value="UniProtKB-EC"/>
</dbReference>
<keyword evidence="8" id="KW-1185">Reference proteome</keyword>
<evidence type="ECO:0000313" key="8">
    <source>
        <dbReference type="Proteomes" id="UP001201463"/>
    </source>
</evidence>
<dbReference type="PRINTS" id="PR00149">
    <property type="entry name" value="FUMRATELYASE"/>
</dbReference>
<comment type="function">
    <text evidence="3">Involved in the TCA cycle. Catalyzes the stereospecific interconversion of fumarate to L-malate.</text>
</comment>
<feature type="region of interest" description="Disordered" evidence="4">
    <location>
        <begin position="119"/>
        <end position="140"/>
    </location>
</feature>
<comment type="subcellular location">
    <subcellularLocation>
        <location evidence="3">Cytoplasm</location>
    </subcellularLocation>
</comment>
<gene>
    <name evidence="3 7" type="primary">fumC</name>
    <name evidence="7" type="ORF">LXT12_25725</name>
</gene>
<dbReference type="InterPro" id="IPR024083">
    <property type="entry name" value="Fumarase/histidase_N"/>
</dbReference>
<dbReference type="InterPro" id="IPR020557">
    <property type="entry name" value="Fumarate_lyase_CS"/>
</dbReference>
<feature type="active site" evidence="3">
    <location>
        <position position="317"/>
    </location>
</feature>
<dbReference type="EMBL" id="JAJTWT010000020">
    <property type="protein sequence ID" value="MCE4540639.1"/>
    <property type="molecule type" value="Genomic_DNA"/>
</dbReference>
<evidence type="ECO:0000256" key="1">
    <source>
        <dbReference type="ARBA" id="ARBA00009084"/>
    </source>
</evidence>
<dbReference type="PANTHER" id="PTHR11444">
    <property type="entry name" value="ASPARTATEAMMONIA/ARGININOSUCCINATE/ADENYLOSUCCINATE LYASE"/>
    <property type="match status" value="1"/>
</dbReference>
<feature type="binding site" evidence="3">
    <location>
        <position position="318"/>
    </location>
    <ligand>
        <name>substrate</name>
    </ligand>
</feature>
<dbReference type="InterPro" id="IPR005677">
    <property type="entry name" value="Fum_hydII"/>
</dbReference>
<dbReference type="Proteomes" id="UP001201463">
    <property type="component" value="Unassembled WGS sequence"/>
</dbReference>
<reference evidence="7 8" key="1">
    <citation type="submission" date="2021-12" db="EMBL/GenBank/DDBJ databases">
        <title>Genome seq of p7.</title>
        <authorList>
            <person name="Seo T."/>
        </authorList>
    </citation>
    <scope>NUCLEOTIDE SEQUENCE [LARGE SCALE GENOMIC DNA]</scope>
    <source>
        <strain evidence="7 8">P7</strain>
    </source>
</reference>
<feature type="domain" description="Fumarase C C-terminal" evidence="6">
    <location>
        <begin position="407"/>
        <end position="459"/>
    </location>
</feature>
<keyword evidence="3" id="KW-0816">Tricarboxylic acid cycle</keyword>
<dbReference type="Gene3D" id="1.20.200.10">
    <property type="entry name" value="Fumarase/aspartase (Central domain)"/>
    <property type="match status" value="1"/>
</dbReference>